<evidence type="ECO:0000256" key="2">
    <source>
        <dbReference type="ARBA" id="ARBA00008711"/>
    </source>
</evidence>
<dbReference type="FunFam" id="1.10.10.10:FF:000214">
    <property type="entry name" value="Methylated-DNA--protein-cysteine methyltransferase"/>
    <property type="match status" value="1"/>
</dbReference>
<dbReference type="GO" id="GO:0003908">
    <property type="term" value="F:methylated-DNA-[protein]-cysteine S-methyltransferase activity"/>
    <property type="evidence" value="ECO:0007669"/>
    <property type="project" value="UniProtKB-EC"/>
</dbReference>
<gene>
    <name evidence="11" type="ORF">AS859_01685</name>
</gene>
<dbReference type="GO" id="GO:0032259">
    <property type="term" value="P:methylation"/>
    <property type="evidence" value="ECO:0007669"/>
    <property type="project" value="UniProtKB-KW"/>
</dbReference>
<keyword evidence="6" id="KW-0227">DNA damage</keyword>
<dbReference type="RefSeq" id="WP_081560328.1">
    <property type="nucleotide sequence ID" value="NZ_JAMXDI010000002.1"/>
</dbReference>
<evidence type="ECO:0000313" key="11">
    <source>
        <dbReference type="EMBL" id="OQR42098.1"/>
    </source>
</evidence>
<evidence type="ECO:0000256" key="1">
    <source>
        <dbReference type="ARBA" id="ARBA00001286"/>
    </source>
</evidence>
<keyword evidence="4 11" id="KW-0489">Methyltransferase</keyword>
<dbReference type="InterPro" id="IPR036388">
    <property type="entry name" value="WH-like_DNA-bd_sf"/>
</dbReference>
<proteinExistence type="inferred from homology"/>
<dbReference type="PROSITE" id="PS00374">
    <property type="entry name" value="MGMT"/>
    <property type="match status" value="1"/>
</dbReference>
<dbReference type="InterPro" id="IPR001497">
    <property type="entry name" value="MethylDNA_cys_MeTrfase_AS"/>
</dbReference>
<dbReference type="InterPro" id="IPR014048">
    <property type="entry name" value="MethylDNA_cys_MeTrfase_DNA-bd"/>
</dbReference>
<dbReference type="NCBIfam" id="TIGR00589">
    <property type="entry name" value="ogt"/>
    <property type="match status" value="1"/>
</dbReference>
<dbReference type="InterPro" id="IPR036631">
    <property type="entry name" value="MGMT_N_sf"/>
</dbReference>
<dbReference type="EMBL" id="LNTC01000010">
    <property type="protein sequence ID" value="OQR42098.1"/>
    <property type="molecule type" value="Genomic_DNA"/>
</dbReference>
<accession>A0A1V9VE59</accession>
<dbReference type="Proteomes" id="UP000192599">
    <property type="component" value="Unassembled WGS sequence"/>
</dbReference>
<evidence type="ECO:0000313" key="12">
    <source>
        <dbReference type="Proteomes" id="UP000192599"/>
    </source>
</evidence>
<evidence type="ECO:0000256" key="8">
    <source>
        <dbReference type="ARBA" id="ARBA00049348"/>
    </source>
</evidence>
<comment type="catalytic activity">
    <reaction evidence="1">
        <text>a 4-O-methyl-thymidine in DNA + L-cysteinyl-[protein] = a thymidine in DNA + S-methyl-L-cysteinyl-[protein]</text>
        <dbReference type="Rhea" id="RHEA:53428"/>
        <dbReference type="Rhea" id="RHEA-COMP:10131"/>
        <dbReference type="Rhea" id="RHEA-COMP:10132"/>
        <dbReference type="Rhea" id="RHEA-COMP:13555"/>
        <dbReference type="Rhea" id="RHEA-COMP:13556"/>
        <dbReference type="ChEBI" id="CHEBI:29950"/>
        <dbReference type="ChEBI" id="CHEBI:82612"/>
        <dbReference type="ChEBI" id="CHEBI:137386"/>
        <dbReference type="ChEBI" id="CHEBI:137387"/>
        <dbReference type="EC" id="2.1.1.63"/>
    </reaction>
</comment>
<dbReference type="EC" id="2.1.1.63" evidence="3"/>
<name>A0A1V9VE59_9BACT</name>
<evidence type="ECO:0000256" key="6">
    <source>
        <dbReference type="ARBA" id="ARBA00022763"/>
    </source>
</evidence>
<reference evidence="11 12" key="1">
    <citation type="submission" date="2017-04" db="EMBL/GenBank/DDBJ databases">
        <title>Accumulation and expression of multiple antibiotic resistance genes in Arcobacter cryaerophilus that thrives in sewage.</title>
        <authorList>
            <person name="Millar J.A."/>
            <person name="Raghavan R."/>
        </authorList>
    </citation>
    <scope>NUCLEOTIDE SEQUENCE [LARGE SCALE GENOMIC DNA]</scope>
    <source>
        <strain evidence="11 12">AZT-1</strain>
    </source>
</reference>
<dbReference type="CDD" id="cd06445">
    <property type="entry name" value="ATase"/>
    <property type="match status" value="1"/>
</dbReference>
<evidence type="ECO:0000259" key="10">
    <source>
        <dbReference type="Pfam" id="PF02870"/>
    </source>
</evidence>
<feature type="domain" description="Methylated-DNA-[protein]-cysteine S-methyltransferase DNA binding" evidence="9">
    <location>
        <begin position="89"/>
        <end position="168"/>
    </location>
</feature>
<dbReference type="Gene3D" id="1.10.10.10">
    <property type="entry name" value="Winged helix-like DNA-binding domain superfamily/Winged helix DNA-binding domain"/>
    <property type="match status" value="1"/>
</dbReference>
<organism evidence="11 12">
    <name type="scientific">Aliarcobacter cryaerophilus</name>
    <dbReference type="NCBI Taxonomy" id="28198"/>
    <lineage>
        <taxon>Bacteria</taxon>
        <taxon>Pseudomonadati</taxon>
        <taxon>Campylobacterota</taxon>
        <taxon>Epsilonproteobacteria</taxon>
        <taxon>Campylobacterales</taxon>
        <taxon>Arcobacteraceae</taxon>
        <taxon>Aliarcobacter</taxon>
    </lineage>
</organism>
<dbReference type="InterPro" id="IPR036217">
    <property type="entry name" value="MethylDNA_cys_MeTrfase_DNAb"/>
</dbReference>
<dbReference type="Pfam" id="PF02870">
    <property type="entry name" value="Methyltransf_1N"/>
    <property type="match status" value="1"/>
</dbReference>
<evidence type="ECO:0000256" key="4">
    <source>
        <dbReference type="ARBA" id="ARBA00022603"/>
    </source>
</evidence>
<feature type="domain" description="Methylguanine DNA methyltransferase ribonuclease-like" evidence="10">
    <location>
        <begin position="36"/>
        <end position="85"/>
    </location>
</feature>
<keyword evidence="5 11" id="KW-0808">Transferase</keyword>
<evidence type="ECO:0000259" key="9">
    <source>
        <dbReference type="Pfam" id="PF01035"/>
    </source>
</evidence>
<protein>
    <recommendedName>
        <fullName evidence="3">methylated-DNA--[protein]-cysteine S-methyltransferase</fullName>
        <ecNumber evidence="3">2.1.1.63</ecNumber>
    </recommendedName>
</protein>
<dbReference type="InterPro" id="IPR008332">
    <property type="entry name" value="MethylG_MeTrfase_N"/>
</dbReference>
<dbReference type="SUPFAM" id="SSF53155">
    <property type="entry name" value="Methylated DNA-protein cysteine methyltransferase domain"/>
    <property type="match status" value="1"/>
</dbReference>
<dbReference type="GO" id="GO:0006281">
    <property type="term" value="P:DNA repair"/>
    <property type="evidence" value="ECO:0007669"/>
    <property type="project" value="UniProtKB-KW"/>
</dbReference>
<dbReference type="PANTHER" id="PTHR10815:SF5">
    <property type="entry name" value="METHYLATED-DNA--PROTEIN-CYSTEINE METHYLTRANSFERASE"/>
    <property type="match status" value="1"/>
</dbReference>
<comment type="catalytic activity">
    <reaction evidence="8">
        <text>a 6-O-methyl-2'-deoxyguanosine in DNA + L-cysteinyl-[protein] = S-methyl-L-cysteinyl-[protein] + a 2'-deoxyguanosine in DNA</text>
        <dbReference type="Rhea" id="RHEA:24000"/>
        <dbReference type="Rhea" id="RHEA-COMP:10131"/>
        <dbReference type="Rhea" id="RHEA-COMP:10132"/>
        <dbReference type="Rhea" id="RHEA-COMP:11367"/>
        <dbReference type="Rhea" id="RHEA-COMP:11368"/>
        <dbReference type="ChEBI" id="CHEBI:29950"/>
        <dbReference type="ChEBI" id="CHEBI:82612"/>
        <dbReference type="ChEBI" id="CHEBI:85445"/>
        <dbReference type="ChEBI" id="CHEBI:85448"/>
        <dbReference type="EC" id="2.1.1.63"/>
    </reaction>
</comment>
<comment type="caution">
    <text evidence="11">The sequence shown here is derived from an EMBL/GenBank/DDBJ whole genome shotgun (WGS) entry which is preliminary data.</text>
</comment>
<dbReference type="Pfam" id="PF01035">
    <property type="entry name" value="DNA_binding_1"/>
    <property type="match status" value="1"/>
</dbReference>
<evidence type="ECO:0000256" key="7">
    <source>
        <dbReference type="ARBA" id="ARBA00023204"/>
    </source>
</evidence>
<dbReference type="SUPFAM" id="SSF46767">
    <property type="entry name" value="Methylated DNA-protein cysteine methyltransferase, C-terminal domain"/>
    <property type="match status" value="1"/>
</dbReference>
<sequence length="171" mass="19818">MKDYTIYTTTIQTQKLIMFAAIFQEELILFVPFEKEFCNKKLESFKKTLKASNIVEDDSKFQKLKIELDEYFKNQRDNFTIPIRLIGTPFQIKCWEALQKIEYGETISYKEEAKNIGNEKAYRAVANANGKNNLSIIVPCHRVIANNGKIGGYTGGIWIKEYLLNLEKGEK</sequence>
<keyword evidence="7" id="KW-0234">DNA repair</keyword>
<dbReference type="AlphaFoldDB" id="A0A1V9VE59"/>
<evidence type="ECO:0000256" key="5">
    <source>
        <dbReference type="ARBA" id="ARBA00022679"/>
    </source>
</evidence>
<comment type="similarity">
    <text evidence="2">Belongs to the MGMT family.</text>
</comment>
<evidence type="ECO:0000256" key="3">
    <source>
        <dbReference type="ARBA" id="ARBA00011918"/>
    </source>
</evidence>
<dbReference type="PANTHER" id="PTHR10815">
    <property type="entry name" value="METHYLATED-DNA--PROTEIN-CYSTEINE METHYLTRANSFERASE"/>
    <property type="match status" value="1"/>
</dbReference>